<name>A0A9D1IND3_9FIRM</name>
<accession>A0A9D1IND3</accession>
<evidence type="ECO:0000313" key="1">
    <source>
        <dbReference type="EMBL" id="HIU39771.1"/>
    </source>
</evidence>
<gene>
    <name evidence="1" type="ORF">IAB68_00510</name>
</gene>
<reference evidence="1" key="2">
    <citation type="journal article" date="2021" name="PeerJ">
        <title>Extensive microbial diversity within the chicken gut microbiome revealed by metagenomics and culture.</title>
        <authorList>
            <person name="Gilroy R."/>
            <person name="Ravi A."/>
            <person name="Getino M."/>
            <person name="Pursley I."/>
            <person name="Horton D.L."/>
            <person name="Alikhan N.F."/>
            <person name="Baker D."/>
            <person name="Gharbi K."/>
            <person name="Hall N."/>
            <person name="Watson M."/>
            <person name="Adriaenssens E.M."/>
            <person name="Foster-Nyarko E."/>
            <person name="Jarju S."/>
            <person name="Secka A."/>
            <person name="Antonio M."/>
            <person name="Oren A."/>
            <person name="Chaudhuri R.R."/>
            <person name="La Ragione R."/>
            <person name="Hildebrand F."/>
            <person name="Pallen M.J."/>
        </authorList>
    </citation>
    <scope>NUCLEOTIDE SEQUENCE</scope>
    <source>
        <strain evidence="1">CHK193-30670</strain>
    </source>
</reference>
<dbReference type="AlphaFoldDB" id="A0A9D1IND3"/>
<proteinExistence type="predicted"/>
<protein>
    <submittedName>
        <fullName evidence="1">Uncharacterized protein</fullName>
    </submittedName>
</protein>
<organism evidence="1 2">
    <name type="scientific">Candidatus Aphodocola excrementigallinarum</name>
    <dbReference type="NCBI Taxonomy" id="2840670"/>
    <lineage>
        <taxon>Bacteria</taxon>
        <taxon>Bacillati</taxon>
        <taxon>Bacillota</taxon>
        <taxon>Bacilli</taxon>
        <taxon>Candidatus Aphodocola</taxon>
    </lineage>
</organism>
<sequence>MQERLKIYLEKHNYDGFKKEIDKIEVTEDNYESYLNMINDVIIKQMMSEPFGGEKSSKTRLVNAFNDKKEETFFDVVSELRKYVKEVFLKKLNIKNYVDDSPIIKDLESFESRFM</sequence>
<comment type="caution">
    <text evidence="1">The sequence shown here is derived from an EMBL/GenBank/DDBJ whole genome shotgun (WGS) entry which is preliminary data.</text>
</comment>
<reference evidence="1" key="1">
    <citation type="submission" date="2020-10" db="EMBL/GenBank/DDBJ databases">
        <authorList>
            <person name="Gilroy R."/>
        </authorList>
    </citation>
    <scope>NUCLEOTIDE SEQUENCE</scope>
    <source>
        <strain evidence="1">CHK193-30670</strain>
    </source>
</reference>
<dbReference type="EMBL" id="DVMT01000007">
    <property type="protein sequence ID" value="HIU39771.1"/>
    <property type="molecule type" value="Genomic_DNA"/>
</dbReference>
<dbReference type="Proteomes" id="UP000824074">
    <property type="component" value="Unassembled WGS sequence"/>
</dbReference>
<evidence type="ECO:0000313" key="2">
    <source>
        <dbReference type="Proteomes" id="UP000824074"/>
    </source>
</evidence>